<protein>
    <submittedName>
        <fullName evidence="9">C-type cytochrome</fullName>
    </submittedName>
</protein>
<reference evidence="9 10" key="1">
    <citation type="submission" date="2019-07" db="EMBL/GenBank/DDBJ databases">
        <title>The pathways for chlorine oxyanion respiration interact through the shared metabolite chlorate.</title>
        <authorList>
            <person name="Barnum T.P."/>
            <person name="Cheng Y."/>
            <person name="Hill K.A."/>
            <person name="Lucas L.N."/>
            <person name="Carlson H.K."/>
            <person name="Coates J.D."/>
        </authorList>
    </citation>
    <scope>NUCLEOTIDE SEQUENCE [LARGE SCALE GENOMIC DNA]</scope>
    <source>
        <strain evidence="9">BK-3</strain>
    </source>
</reference>
<dbReference type="SUPFAM" id="SSF46626">
    <property type="entry name" value="Cytochrome c"/>
    <property type="match status" value="1"/>
</dbReference>
<name>A0A558D6N1_9GAMM</name>
<dbReference type="AlphaFoldDB" id="A0A558D6N1"/>
<organism evidence="9 10">
    <name type="scientific">Sedimenticola thiotaurini</name>
    <dbReference type="NCBI Taxonomy" id="1543721"/>
    <lineage>
        <taxon>Bacteria</taxon>
        <taxon>Pseudomonadati</taxon>
        <taxon>Pseudomonadota</taxon>
        <taxon>Gammaproteobacteria</taxon>
        <taxon>Chromatiales</taxon>
        <taxon>Sedimenticolaceae</taxon>
        <taxon>Sedimenticola</taxon>
    </lineage>
</organism>
<dbReference type="Proteomes" id="UP000317355">
    <property type="component" value="Unassembled WGS sequence"/>
</dbReference>
<dbReference type="GO" id="GO:0020037">
    <property type="term" value="F:heme binding"/>
    <property type="evidence" value="ECO:0007669"/>
    <property type="project" value="InterPro"/>
</dbReference>
<keyword evidence="4" id="KW-0249">Electron transport</keyword>
<feature type="signal peptide" evidence="7">
    <location>
        <begin position="1"/>
        <end position="23"/>
    </location>
</feature>
<dbReference type="Gene3D" id="1.10.760.10">
    <property type="entry name" value="Cytochrome c-like domain"/>
    <property type="match status" value="1"/>
</dbReference>
<evidence type="ECO:0000259" key="8">
    <source>
        <dbReference type="PROSITE" id="PS51007"/>
    </source>
</evidence>
<evidence type="ECO:0000256" key="5">
    <source>
        <dbReference type="ARBA" id="ARBA00023004"/>
    </source>
</evidence>
<dbReference type="InterPro" id="IPR036909">
    <property type="entry name" value="Cyt_c-like_dom_sf"/>
</dbReference>
<feature type="chain" id="PRO_5021831989" evidence="7">
    <location>
        <begin position="24"/>
        <end position="127"/>
    </location>
</feature>
<keyword evidence="5 6" id="KW-0408">Iron</keyword>
<keyword evidence="3 6" id="KW-0479">Metal-binding</keyword>
<keyword evidence="1" id="KW-0813">Transport</keyword>
<comment type="caution">
    <text evidence="9">The sequence shown here is derived from an EMBL/GenBank/DDBJ whole genome shotgun (WGS) entry which is preliminary data.</text>
</comment>
<dbReference type="EMBL" id="VMRY01000020">
    <property type="protein sequence ID" value="TVT56666.1"/>
    <property type="molecule type" value="Genomic_DNA"/>
</dbReference>
<proteinExistence type="predicted"/>
<dbReference type="PROSITE" id="PS51007">
    <property type="entry name" value="CYTC"/>
    <property type="match status" value="1"/>
</dbReference>
<dbReference type="PANTHER" id="PTHR11961">
    <property type="entry name" value="CYTOCHROME C"/>
    <property type="match status" value="1"/>
</dbReference>
<evidence type="ECO:0000256" key="4">
    <source>
        <dbReference type="ARBA" id="ARBA00022982"/>
    </source>
</evidence>
<dbReference type="InterPro" id="IPR009056">
    <property type="entry name" value="Cyt_c-like_dom"/>
</dbReference>
<feature type="domain" description="Cytochrome c" evidence="8">
    <location>
        <begin position="20"/>
        <end position="127"/>
    </location>
</feature>
<dbReference type="GO" id="GO:0046872">
    <property type="term" value="F:metal ion binding"/>
    <property type="evidence" value="ECO:0007669"/>
    <property type="project" value="UniProtKB-KW"/>
</dbReference>
<keyword evidence="2 6" id="KW-0349">Heme</keyword>
<accession>A0A558D6N1</accession>
<sequence length="127" mass="14015">MSKTLTLTLATSLAIFASPVSSADGEQVFKICQSCHSAKADGEKKFGPNLSGIIGRNCGAVEGYEYSEGYLKACKSSNIKWTEPEIHTYLDNPTKYLKSKGGGRSKMSFMLKKEDERRAVIEYLKTF</sequence>
<evidence type="ECO:0000256" key="2">
    <source>
        <dbReference type="ARBA" id="ARBA00022617"/>
    </source>
</evidence>
<evidence type="ECO:0000256" key="7">
    <source>
        <dbReference type="SAM" id="SignalP"/>
    </source>
</evidence>
<evidence type="ECO:0000256" key="1">
    <source>
        <dbReference type="ARBA" id="ARBA00022448"/>
    </source>
</evidence>
<evidence type="ECO:0000256" key="6">
    <source>
        <dbReference type="PROSITE-ProRule" id="PRU00433"/>
    </source>
</evidence>
<dbReference type="InterPro" id="IPR002327">
    <property type="entry name" value="Cyt_c_1A/1B"/>
</dbReference>
<dbReference type="GO" id="GO:0009055">
    <property type="term" value="F:electron transfer activity"/>
    <property type="evidence" value="ECO:0007669"/>
    <property type="project" value="InterPro"/>
</dbReference>
<evidence type="ECO:0000313" key="10">
    <source>
        <dbReference type="Proteomes" id="UP000317355"/>
    </source>
</evidence>
<dbReference type="Pfam" id="PF00034">
    <property type="entry name" value="Cytochrom_C"/>
    <property type="match status" value="1"/>
</dbReference>
<dbReference type="PRINTS" id="PR00604">
    <property type="entry name" value="CYTCHRMECIAB"/>
</dbReference>
<keyword evidence="7" id="KW-0732">Signal</keyword>
<evidence type="ECO:0000256" key="3">
    <source>
        <dbReference type="ARBA" id="ARBA00022723"/>
    </source>
</evidence>
<gene>
    <name evidence="9" type="ORF">FHK82_07145</name>
</gene>
<evidence type="ECO:0000313" key="9">
    <source>
        <dbReference type="EMBL" id="TVT56666.1"/>
    </source>
</evidence>